<keyword evidence="2" id="KW-1185">Reference proteome</keyword>
<dbReference type="Proteomes" id="UP000190274">
    <property type="component" value="Chromosome A"/>
</dbReference>
<organism evidence="1 2">
    <name type="scientific">Lachancea dasiensis</name>
    <dbReference type="NCBI Taxonomy" id="1072105"/>
    <lineage>
        <taxon>Eukaryota</taxon>
        <taxon>Fungi</taxon>
        <taxon>Dikarya</taxon>
        <taxon>Ascomycota</taxon>
        <taxon>Saccharomycotina</taxon>
        <taxon>Saccharomycetes</taxon>
        <taxon>Saccharomycetales</taxon>
        <taxon>Saccharomycetaceae</taxon>
        <taxon>Lachancea</taxon>
    </lineage>
</organism>
<gene>
    <name evidence="1" type="ORF">LADA_0A08922G</name>
</gene>
<dbReference type="AlphaFoldDB" id="A0A1G4IQU6"/>
<accession>A0A1G4IQU6</accession>
<sequence>MQEDQLAGPRIFPQPIELLVNPVFENKAVTTMWPVSWSPLNVLTWAWHPALARCVLRTPRVLFRVLHHRLVFKPHQPRKALCYEPSRLPPFNSVVRLHVPCVLQPRPFRHCRFWNHNEISPGHSRIGPPHTSRTDQFLSRFLFVPFLCFLPFPSTANVIRPRRGCNALMACWLFFSRTKLVPHGPQRFTLLCDEKSQTVGETPHGEGRDGLTPEHNVVEQSDDTYLIVCSMRAVFYGA</sequence>
<evidence type="ECO:0000313" key="2">
    <source>
        <dbReference type="Proteomes" id="UP000190274"/>
    </source>
</evidence>
<protein>
    <submittedName>
        <fullName evidence="1">LADA_0A08922g1_1</fullName>
    </submittedName>
</protein>
<evidence type="ECO:0000313" key="1">
    <source>
        <dbReference type="EMBL" id="SCU78969.1"/>
    </source>
</evidence>
<dbReference type="EMBL" id="LT598460">
    <property type="protein sequence ID" value="SCU78969.1"/>
    <property type="molecule type" value="Genomic_DNA"/>
</dbReference>
<name>A0A1G4IQU6_9SACH</name>
<reference evidence="1 2" key="1">
    <citation type="submission" date="2016-03" db="EMBL/GenBank/DDBJ databases">
        <authorList>
            <person name="Devillers H."/>
        </authorList>
    </citation>
    <scope>NUCLEOTIDE SEQUENCE [LARGE SCALE GENOMIC DNA]</scope>
    <source>
        <strain evidence="1">CBS 10888</strain>
    </source>
</reference>
<proteinExistence type="predicted"/>